<accession>A0A1L9RRM9</accession>
<feature type="region of interest" description="Disordered" evidence="1">
    <location>
        <begin position="186"/>
        <end position="245"/>
    </location>
</feature>
<proteinExistence type="predicted"/>
<organism evidence="2 3">
    <name type="scientific">Aspergillus wentii DTO 134E9</name>
    <dbReference type="NCBI Taxonomy" id="1073089"/>
    <lineage>
        <taxon>Eukaryota</taxon>
        <taxon>Fungi</taxon>
        <taxon>Dikarya</taxon>
        <taxon>Ascomycota</taxon>
        <taxon>Pezizomycotina</taxon>
        <taxon>Eurotiomycetes</taxon>
        <taxon>Eurotiomycetidae</taxon>
        <taxon>Eurotiales</taxon>
        <taxon>Aspergillaceae</taxon>
        <taxon>Aspergillus</taxon>
        <taxon>Aspergillus subgen. Cremei</taxon>
    </lineage>
</organism>
<dbReference type="RefSeq" id="XP_040691267.1">
    <property type="nucleotide sequence ID" value="XM_040830718.1"/>
</dbReference>
<dbReference type="Proteomes" id="UP000184383">
    <property type="component" value="Unassembled WGS sequence"/>
</dbReference>
<keyword evidence="3" id="KW-1185">Reference proteome</keyword>
<name>A0A1L9RRM9_ASPWE</name>
<dbReference type="AlphaFoldDB" id="A0A1L9RRM9"/>
<dbReference type="VEuPathDB" id="FungiDB:ASPWEDRAFT_171059"/>
<sequence>MTSFLSELQQVQPVEMFRRILSKRIRPVEDTDFEVGRQVRRRLNFHAMAEKADREEPKVQVIGVSADDLPIPPKTITNNFKAYDGLPVVRKLDWHVNEKKEPIRRDLKGSQSLLAGFAQTRGFVALVPCDYCRSSRGPWQSCVIGTDINIDTTTHGSCANCRFSRKGHICSIRTNVFNFDHPVMSTENGDRSSDEISSIPSDLSLSPVPAEWDGFESETEEKATSPGNAMNENTRTPTIKDEYSPNRNALNNLIANPINTSNSRLKGRVIPFPLGPETIDDLQLLKIAAKDMIAHLDVINRRIEQLESKDRDRKEFINPWELV</sequence>
<reference evidence="3" key="1">
    <citation type="journal article" date="2017" name="Genome Biol.">
        <title>Comparative genomics reveals high biological diversity and specific adaptations in the industrially and medically important fungal genus Aspergillus.</title>
        <authorList>
            <person name="de Vries R.P."/>
            <person name="Riley R."/>
            <person name="Wiebenga A."/>
            <person name="Aguilar-Osorio G."/>
            <person name="Amillis S."/>
            <person name="Uchima C.A."/>
            <person name="Anderluh G."/>
            <person name="Asadollahi M."/>
            <person name="Askin M."/>
            <person name="Barry K."/>
            <person name="Battaglia E."/>
            <person name="Bayram O."/>
            <person name="Benocci T."/>
            <person name="Braus-Stromeyer S.A."/>
            <person name="Caldana C."/>
            <person name="Canovas D."/>
            <person name="Cerqueira G.C."/>
            <person name="Chen F."/>
            <person name="Chen W."/>
            <person name="Choi C."/>
            <person name="Clum A."/>
            <person name="Dos Santos R.A."/>
            <person name="Damasio A.R."/>
            <person name="Diallinas G."/>
            <person name="Emri T."/>
            <person name="Fekete E."/>
            <person name="Flipphi M."/>
            <person name="Freyberg S."/>
            <person name="Gallo A."/>
            <person name="Gournas C."/>
            <person name="Habgood R."/>
            <person name="Hainaut M."/>
            <person name="Harispe M.L."/>
            <person name="Henrissat B."/>
            <person name="Hilden K.S."/>
            <person name="Hope R."/>
            <person name="Hossain A."/>
            <person name="Karabika E."/>
            <person name="Karaffa L."/>
            <person name="Karanyi Z."/>
            <person name="Krasevec N."/>
            <person name="Kuo A."/>
            <person name="Kusch H."/>
            <person name="LaButti K."/>
            <person name="Lagendijk E.L."/>
            <person name="Lapidus A."/>
            <person name="Levasseur A."/>
            <person name="Lindquist E."/>
            <person name="Lipzen A."/>
            <person name="Logrieco A.F."/>
            <person name="MacCabe A."/>
            <person name="Maekelae M.R."/>
            <person name="Malavazi I."/>
            <person name="Melin P."/>
            <person name="Meyer V."/>
            <person name="Mielnichuk N."/>
            <person name="Miskei M."/>
            <person name="Molnar A.P."/>
            <person name="Mule G."/>
            <person name="Ngan C.Y."/>
            <person name="Orejas M."/>
            <person name="Orosz E."/>
            <person name="Ouedraogo J.P."/>
            <person name="Overkamp K.M."/>
            <person name="Park H.-S."/>
            <person name="Perrone G."/>
            <person name="Piumi F."/>
            <person name="Punt P.J."/>
            <person name="Ram A.F."/>
            <person name="Ramon A."/>
            <person name="Rauscher S."/>
            <person name="Record E."/>
            <person name="Riano-Pachon D.M."/>
            <person name="Robert V."/>
            <person name="Roehrig J."/>
            <person name="Ruller R."/>
            <person name="Salamov A."/>
            <person name="Salih N.S."/>
            <person name="Samson R.A."/>
            <person name="Sandor E."/>
            <person name="Sanguinetti M."/>
            <person name="Schuetze T."/>
            <person name="Sepcic K."/>
            <person name="Shelest E."/>
            <person name="Sherlock G."/>
            <person name="Sophianopoulou V."/>
            <person name="Squina F.M."/>
            <person name="Sun H."/>
            <person name="Susca A."/>
            <person name="Todd R.B."/>
            <person name="Tsang A."/>
            <person name="Unkles S.E."/>
            <person name="van de Wiele N."/>
            <person name="van Rossen-Uffink D."/>
            <person name="Oliveira J.V."/>
            <person name="Vesth T.C."/>
            <person name="Visser J."/>
            <person name="Yu J.-H."/>
            <person name="Zhou M."/>
            <person name="Andersen M.R."/>
            <person name="Archer D.B."/>
            <person name="Baker S.E."/>
            <person name="Benoit I."/>
            <person name="Brakhage A.A."/>
            <person name="Braus G.H."/>
            <person name="Fischer R."/>
            <person name="Frisvad J.C."/>
            <person name="Goldman G.H."/>
            <person name="Houbraken J."/>
            <person name="Oakley B."/>
            <person name="Pocsi I."/>
            <person name="Scazzocchio C."/>
            <person name="Seiboth B."/>
            <person name="vanKuyk P.A."/>
            <person name="Wortman J."/>
            <person name="Dyer P.S."/>
            <person name="Grigoriev I.V."/>
        </authorList>
    </citation>
    <scope>NUCLEOTIDE SEQUENCE [LARGE SCALE GENOMIC DNA]</scope>
    <source>
        <strain evidence="3">DTO 134E9</strain>
    </source>
</reference>
<protein>
    <submittedName>
        <fullName evidence="2">Uncharacterized protein</fullName>
    </submittedName>
</protein>
<dbReference type="Pfam" id="PF12511">
    <property type="entry name" value="DUF3716"/>
    <property type="match status" value="1"/>
</dbReference>
<evidence type="ECO:0000313" key="3">
    <source>
        <dbReference type="Proteomes" id="UP000184383"/>
    </source>
</evidence>
<feature type="compositionally biased region" description="Low complexity" evidence="1">
    <location>
        <begin position="195"/>
        <end position="207"/>
    </location>
</feature>
<dbReference type="InterPro" id="IPR022190">
    <property type="entry name" value="DUF3716"/>
</dbReference>
<evidence type="ECO:0000313" key="2">
    <source>
        <dbReference type="EMBL" id="OJJ37591.1"/>
    </source>
</evidence>
<gene>
    <name evidence="2" type="ORF">ASPWEDRAFT_171059</name>
</gene>
<evidence type="ECO:0000256" key="1">
    <source>
        <dbReference type="SAM" id="MobiDB-lite"/>
    </source>
</evidence>
<dbReference type="EMBL" id="KV878211">
    <property type="protein sequence ID" value="OJJ37591.1"/>
    <property type="molecule type" value="Genomic_DNA"/>
</dbReference>
<feature type="compositionally biased region" description="Polar residues" evidence="1">
    <location>
        <begin position="225"/>
        <end position="237"/>
    </location>
</feature>
<dbReference type="OrthoDB" id="4499406at2759"/>
<dbReference type="GeneID" id="63746566"/>